<sequence length="56" mass="6807">MICKRHYQITKILIPYKELTKVFDSIHDVVKDVHDSLDVNTIFHKLEKDKNVFYMR</sequence>
<dbReference type="EMBL" id="FN645507">
    <property type="protein sequence ID" value="CBI81986.1"/>
    <property type="molecule type" value="Genomic_DNA"/>
</dbReference>
<gene>
    <name evidence="1" type="ORF">B11C_20263</name>
</gene>
<protein>
    <submittedName>
        <fullName evidence="1">Uncharacterized protein</fullName>
    </submittedName>
</protein>
<proteinExistence type="predicted"/>
<dbReference type="AlphaFoldDB" id="E6YYH5"/>
<name>E6YYH5_BARSR</name>
<accession>E6YYH5</accession>
<reference evidence="1" key="1">
    <citation type="journal article" date="2011" name="PLoS Genet.">
        <title>Parallel evolution of a type IV secretion system in radiating lineages of the host-restricted bacterial pathogen Bartonella.</title>
        <authorList>
            <person name="Engel P."/>
            <person name="Salzburger W."/>
            <person name="Liesch M."/>
            <person name="Chang C.C."/>
            <person name="Maruyama S."/>
            <person name="Lanz C."/>
            <person name="Calteau A."/>
            <person name="Lajus A."/>
            <person name="Medigue C."/>
            <person name="Schuster S.C."/>
            <person name="Dehio C."/>
        </authorList>
    </citation>
    <scope>NUCLEOTIDE SEQUENCE</scope>
    <source>
        <strain evidence="1">R1</strain>
    </source>
</reference>
<organism evidence="1">
    <name type="scientific">Bartonella schoenbuchensis (strain DSM 13525 / NCTC 13165 / R1)</name>
    <dbReference type="NCBI Taxonomy" id="687861"/>
    <lineage>
        <taxon>Bacteria</taxon>
        <taxon>Pseudomonadati</taxon>
        <taxon>Pseudomonadota</taxon>
        <taxon>Alphaproteobacteria</taxon>
        <taxon>Hyphomicrobiales</taxon>
        <taxon>Bartonellaceae</taxon>
        <taxon>Bartonella</taxon>
    </lineage>
</organism>
<evidence type="ECO:0000313" key="1">
    <source>
        <dbReference type="EMBL" id="CBI81986.1"/>
    </source>
</evidence>